<accession>A0A1Y1T2D3</accession>
<protein>
    <recommendedName>
        <fullName evidence="4">Lipoprotein</fullName>
    </recommendedName>
</protein>
<evidence type="ECO:0000256" key="1">
    <source>
        <dbReference type="SAM" id="SignalP"/>
    </source>
</evidence>
<dbReference type="OrthoDB" id="893802at2"/>
<evidence type="ECO:0000313" key="3">
    <source>
        <dbReference type="Proteomes" id="UP000192746"/>
    </source>
</evidence>
<evidence type="ECO:0008006" key="4">
    <source>
        <dbReference type="Google" id="ProtNLM"/>
    </source>
</evidence>
<dbReference type="AlphaFoldDB" id="A0A1Y1T2D3"/>
<keyword evidence="1" id="KW-0732">Signal</keyword>
<sequence>MKKISLILILALTVVSFVSCSDDDGPSIAYQYAEVTGETLPDFFDLDEEYDITVTYELPDACNEFYTFNGGTHEDEDDESVLIYDIQVLTSYDPNVTECTEEGELTETKTLFEDFGIPSDFQYETIRFRFLTGANEDDEAEFLTVDVPVGEPEAEDPEETPAE</sequence>
<evidence type="ECO:0000313" key="2">
    <source>
        <dbReference type="EMBL" id="ORL45166.1"/>
    </source>
</evidence>
<keyword evidence="3" id="KW-1185">Reference proteome</keyword>
<feature type="chain" id="PRO_5013367722" description="Lipoprotein" evidence="1">
    <location>
        <begin position="22"/>
        <end position="163"/>
    </location>
</feature>
<reference evidence="2 3" key="1">
    <citation type="submission" date="2013-04" db="EMBL/GenBank/DDBJ databases">
        <title>Zunongwangia sp. 22II14-10F7 Genome Sequencing.</title>
        <authorList>
            <person name="Lai Q."/>
            <person name="Shao Z."/>
        </authorList>
    </citation>
    <scope>NUCLEOTIDE SEQUENCE [LARGE SCALE GENOMIC DNA]</scope>
    <source>
        <strain evidence="2 3">22II14-10F7</strain>
    </source>
</reference>
<proteinExistence type="predicted"/>
<organism evidence="2 3">
    <name type="scientific">Zunongwangia atlantica 22II14-10F7</name>
    <dbReference type="NCBI Taxonomy" id="1185767"/>
    <lineage>
        <taxon>Bacteria</taxon>
        <taxon>Pseudomonadati</taxon>
        <taxon>Bacteroidota</taxon>
        <taxon>Flavobacteriia</taxon>
        <taxon>Flavobacteriales</taxon>
        <taxon>Flavobacteriaceae</taxon>
        <taxon>Zunongwangia</taxon>
    </lineage>
</organism>
<dbReference type="EMBL" id="ARYN01000010">
    <property type="protein sequence ID" value="ORL45166.1"/>
    <property type="molecule type" value="Genomic_DNA"/>
</dbReference>
<dbReference type="Proteomes" id="UP000192746">
    <property type="component" value="Unassembled WGS sequence"/>
</dbReference>
<gene>
    <name evidence="2" type="ORF">IIF7_11962</name>
</gene>
<dbReference type="PROSITE" id="PS51257">
    <property type="entry name" value="PROKAR_LIPOPROTEIN"/>
    <property type="match status" value="1"/>
</dbReference>
<feature type="signal peptide" evidence="1">
    <location>
        <begin position="1"/>
        <end position="21"/>
    </location>
</feature>
<dbReference type="STRING" id="1185767.IIF7_11962"/>
<dbReference type="RefSeq" id="WP_084841936.1">
    <property type="nucleotide sequence ID" value="NZ_ARYN01000010.1"/>
</dbReference>
<name>A0A1Y1T2D3_9FLAO</name>
<comment type="caution">
    <text evidence="2">The sequence shown here is derived from an EMBL/GenBank/DDBJ whole genome shotgun (WGS) entry which is preliminary data.</text>
</comment>